<evidence type="ECO:0000313" key="2">
    <source>
        <dbReference type="WBParaSite" id="nRc.2.0.1.t46366-RA"/>
    </source>
</evidence>
<dbReference type="Proteomes" id="UP000887565">
    <property type="component" value="Unplaced"/>
</dbReference>
<dbReference type="WBParaSite" id="nRc.2.0.1.t46366-RA">
    <property type="protein sequence ID" value="nRc.2.0.1.t46366-RA"/>
    <property type="gene ID" value="nRc.2.0.1.g46366"/>
</dbReference>
<accession>A0A915L9D5</accession>
<keyword evidence="1" id="KW-1185">Reference proteome</keyword>
<evidence type="ECO:0000313" key="1">
    <source>
        <dbReference type="Proteomes" id="UP000887565"/>
    </source>
</evidence>
<protein>
    <submittedName>
        <fullName evidence="2">Uncharacterized protein</fullName>
    </submittedName>
</protein>
<sequence length="80" mass="8755">MSVEKSYRANYLVSCLGHGNIVHQLDCGSGHLVKHVSSLMSEVVQFECTCIGDAVDNLLITGLALQIWALGRLSVVEFDY</sequence>
<organism evidence="1 2">
    <name type="scientific">Romanomermis culicivorax</name>
    <name type="common">Nematode worm</name>
    <dbReference type="NCBI Taxonomy" id="13658"/>
    <lineage>
        <taxon>Eukaryota</taxon>
        <taxon>Metazoa</taxon>
        <taxon>Ecdysozoa</taxon>
        <taxon>Nematoda</taxon>
        <taxon>Enoplea</taxon>
        <taxon>Dorylaimia</taxon>
        <taxon>Mermithida</taxon>
        <taxon>Mermithoidea</taxon>
        <taxon>Mermithidae</taxon>
        <taxon>Romanomermis</taxon>
    </lineage>
</organism>
<proteinExistence type="predicted"/>
<reference evidence="2" key="1">
    <citation type="submission" date="2022-11" db="UniProtKB">
        <authorList>
            <consortium name="WormBaseParasite"/>
        </authorList>
    </citation>
    <scope>IDENTIFICATION</scope>
</reference>
<name>A0A915L9D5_ROMCU</name>
<dbReference type="AlphaFoldDB" id="A0A915L9D5"/>